<dbReference type="SMART" id="SM00563">
    <property type="entry name" value="PlsC"/>
    <property type="match status" value="1"/>
</dbReference>
<dbReference type="AlphaFoldDB" id="A0A239PZL4"/>
<dbReference type="EMBL" id="FZQB01000013">
    <property type="protein sequence ID" value="SNT75799.1"/>
    <property type="molecule type" value="Genomic_DNA"/>
</dbReference>
<evidence type="ECO:0000313" key="5">
    <source>
        <dbReference type="EMBL" id="SNT75799.1"/>
    </source>
</evidence>
<dbReference type="PANTHER" id="PTHR10434">
    <property type="entry name" value="1-ACYL-SN-GLYCEROL-3-PHOSPHATE ACYLTRANSFERASE"/>
    <property type="match status" value="1"/>
</dbReference>
<proteinExistence type="predicted"/>
<dbReference type="Proteomes" id="UP000198307">
    <property type="component" value="Unassembled WGS sequence"/>
</dbReference>
<reference evidence="5 6" key="1">
    <citation type="submission" date="2017-07" db="EMBL/GenBank/DDBJ databases">
        <authorList>
            <person name="Sun Z.S."/>
            <person name="Albrecht U."/>
            <person name="Echele G."/>
            <person name="Lee C.C."/>
        </authorList>
    </citation>
    <scope>NUCLEOTIDE SEQUENCE [LARGE SCALE GENOMIC DNA]</scope>
    <source>
        <strain evidence="5 6">DSM 14827</strain>
    </source>
</reference>
<evidence type="ECO:0000256" key="1">
    <source>
        <dbReference type="ARBA" id="ARBA00005189"/>
    </source>
</evidence>
<comment type="pathway">
    <text evidence="1">Lipid metabolism.</text>
</comment>
<protein>
    <submittedName>
        <fullName evidence="5">1-acyl-sn-glycerol-3-phosphate acyltransferase</fullName>
    </submittedName>
</protein>
<evidence type="ECO:0000256" key="3">
    <source>
        <dbReference type="ARBA" id="ARBA00023315"/>
    </source>
</evidence>
<keyword evidence="2 5" id="KW-0808">Transferase</keyword>
<dbReference type="InterPro" id="IPR002123">
    <property type="entry name" value="Plipid/glycerol_acylTrfase"/>
</dbReference>
<organism evidence="5 6">
    <name type="scientific">Paracoccus seriniphilus</name>
    <dbReference type="NCBI Taxonomy" id="184748"/>
    <lineage>
        <taxon>Bacteria</taxon>
        <taxon>Pseudomonadati</taxon>
        <taxon>Pseudomonadota</taxon>
        <taxon>Alphaproteobacteria</taxon>
        <taxon>Rhodobacterales</taxon>
        <taxon>Paracoccaceae</taxon>
        <taxon>Paracoccus</taxon>
    </lineage>
</organism>
<dbReference type="GO" id="GO:0003841">
    <property type="term" value="F:1-acylglycerol-3-phosphate O-acyltransferase activity"/>
    <property type="evidence" value="ECO:0007669"/>
    <property type="project" value="TreeGrafter"/>
</dbReference>
<dbReference type="CDD" id="cd07989">
    <property type="entry name" value="LPLAT_AGPAT-like"/>
    <property type="match status" value="1"/>
</dbReference>
<feature type="domain" description="Phospholipid/glycerol acyltransferase" evidence="4">
    <location>
        <begin position="49"/>
        <end position="172"/>
    </location>
</feature>
<evidence type="ECO:0000256" key="2">
    <source>
        <dbReference type="ARBA" id="ARBA00022679"/>
    </source>
</evidence>
<evidence type="ECO:0000259" key="4">
    <source>
        <dbReference type="SMART" id="SM00563"/>
    </source>
</evidence>
<dbReference type="OrthoDB" id="9808424at2"/>
<sequence>MILSERPKSSFPRRLAAGVCGHAIRLFARLVTAVRPVWQGIDPAQGGQRIYFANHASHGDFILIWSTLPERQRRATRPVAGADYWGKGGLRSFIGRDVFHSLLIDRQRNEAVRTDPVGQMAAALDRGSSLILFPEGTRNTTDEILLPLKSGLFHLASARPEVDLVPVWIDNLNRVLPKGAVIPVPLMCKVLYGAPMRLQPDETKTAFLDRARQAMLDLRQDANDKGEERA</sequence>
<gene>
    <name evidence="5" type="ORF">SAMN05444959_11341</name>
</gene>
<evidence type="ECO:0000313" key="6">
    <source>
        <dbReference type="Proteomes" id="UP000198307"/>
    </source>
</evidence>
<keyword evidence="3 5" id="KW-0012">Acyltransferase</keyword>
<accession>A0A239PZL4</accession>
<dbReference type="GO" id="GO:0006654">
    <property type="term" value="P:phosphatidic acid biosynthetic process"/>
    <property type="evidence" value="ECO:0007669"/>
    <property type="project" value="TreeGrafter"/>
</dbReference>
<dbReference type="PANTHER" id="PTHR10434:SF11">
    <property type="entry name" value="1-ACYL-SN-GLYCEROL-3-PHOSPHATE ACYLTRANSFERASE"/>
    <property type="match status" value="1"/>
</dbReference>
<dbReference type="Pfam" id="PF01553">
    <property type="entry name" value="Acyltransferase"/>
    <property type="match status" value="1"/>
</dbReference>
<name>A0A239PZL4_9RHOB</name>
<dbReference type="RefSeq" id="WP_089345249.1">
    <property type="nucleotide sequence ID" value="NZ_CP067132.1"/>
</dbReference>
<dbReference type="SUPFAM" id="SSF69593">
    <property type="entry name" value="Glycerol-3-phosphate (1)-acyltransferase"/>
    <property type="match status" value="1"/>
</dbReference>
<keyword evidence="6" id="KW-1185">Reference proteome</keyword>